<dbReference type="SUPFAM" id="SSF101116">
    <property type="entry name" value="Flagellar export chaperone FliS"/>
    <property type="match status" value="1"/>
</dbReference>
<dbReference type="AlphaFoldDB" id="A0A1M5VSP3"/>
<dbReference type="RefSeq" id="WP_072743711.1">
    <property type="nucleotide sequence ID" value="NZ_FQXR01000004.1"/>
</dbReference>
<organism evidence="1 2">
    <name type="scientific">Sporanaerobacter acetigenes DSM 13106</name>
    <dbReference type="NCBI Taxonomy" id="1123281"/>
    <lineage>
        <taxon>Bacteria</taxon>
        <taxon>Bacillati</taxon>
        <taxon>Bacillota</taxon>
        <taxon>Tissierellia</taxon>
        <taxon>Tissierellales</taxon>
        <taxon>Sporanaerobacteraceae</taxon>
        <taxon>Sporanaerobacter</taxon>
    </lineage>
</organism>
<dbReference type="InterPro" id="IPR003713">
    <property type="entry name" value="FliS"/>
</dbReference>
<dbReference type="Proteomes" id="UP000184389">
    <property type="component" value="Unassembled WGS sequence"/>
</dbReference>
<dbReference type="InterPro" id="IPR036584">
    <property type="entry name" value="FliS_sf"/>
</dbReference>
<dbReference type="Gene3D" id="1.20.120.340">
    <property type="entry name" value="Flagellar protein FliS"/>
    <property type="match status" value="1"/>
</dbReference>
<evidence type="ECO:0000313" key="2">
    <source>
        <dbReference type="Proteomes" id="UP000184389"/>
    </source>
</evidence>
<reference evidence="1 2" key="1">
    <citation type="submission" date="2016-11" db="EMBL/GenBank/DDBJ databases">
        <authorList>
            <person name="Jaros S."/>
            <person name="Januszkiewicz K."/>
            <person name="Wedrychowicz H."/>
        </authorList>
    </citation>
    <scope>NUCLEOTIDE SEQUENCE [LARGE SCALE GENOMIC DNA]</scope>
    <source>
        <strain evidence="1 2">DSM 13106</strain>
    </source>
</reference>
<sequence>MLDKKDIEKRISSANDAELVAILYEALMDNFNDSILSIDGEKYDELKDINKNSRDILAELLATLEGNSEIAINLRQIYIYVNELITKGENKKDKNSFEMATKIICPLYEGFTEIEKNIEPKVVAGLTYGKSNIDEYQMKGNKTFKG</sequence>
<dbReference type="OrthoDB" id="1767099at2"/>
<protein>
    <submittedName>
        <fullName evidence="1">Flagellar protein FliS</fullName>
    </submittedName>
</protein>
<keyword evidence="1" id="KW-0966">Cell projection</keyword>
<accession>A0A1M5VSP3</accession>
<gene>
    <name evidence="1" type="ORF">SAMN02745180_01037</name>
</gene>
<keyword evidence="2" id="KW-1185">Reference proteome</keyword>
<dbReference type="STRING" id="1123281.SAMN02745180_01037"/>
<dbReference type="Pfam" id="PF02561">
    <property type="entry name" value="FliS"/>
    <property type="match status" value="1"/>
</dbReference>
<name>A0A1M5VSP3_9FIRM</name>
<dbReference type="EMBL" id="FQXR01000004">
    <property type="protein sequence ID" value="SHH78237.1"/>
    <property type="molecule type" value="Genomic_DNA"/>
</dbReference>
<evidence type="ECO:0000313" key="1">
    <source>
        <dbReference type="EMBL" id="SHH78237.1"/>
    </source>
</evidence>
<proteinExistence type="predicted"/>
<keyword evidence="1" id="KW-0969">Cilium</keyword>
<keyword evidence="1" id="KW-0282">Flagellum</keyword>
<dbReference type="GO" id="GO:0044780">
    <property type="term" value="P:bacterial-type flagellum assembly"/>
    <property type="evidence" value="ECO:0007669"/>
    <property type="project" value="InterPro"/>
</dbReference>